<dbReference type="Pfam" id="PF10969">
    <property type="entry name" value="DUF2771"/>
    <property type="match status" value="1"/>
</dbReference>
<keyword evidence="1" id="KW-1133">Transmembrane helix</keyword>
<gene>
    <name evidence="2" type="ORF">A6048_03990</name>
</gene>
<proteinExistence type="predicted"/>
<organism evidence="2 3">
    <name type="scientific">Dietzia psychralcaliphila</name>
    <dbReference type="NCBI Taxonomy" id="139021"/>
    <lineage>
        <taxon>Bacteria</taxon>
        <taxon>Bacillati</taxon>
        <taxon>Actinomycetota</taxon>
        <taxon>Actinomycetes</taxon>
        <taxon>Mycobacteriales</taxon>
        <taxon>Dietziaceae</taxon>
        <taxon>Dietzia</taxon>
    </lineage>
</organism>
<keyword evidence="1" id="KW-0472">Membrane</keyword>
<dbReference type="KEGG" id="dpc:A6048_03990"/>
<dbReference type="Proteomes" id="UP000244903">
    <property type="component" value="Chromosome"/>
</dbReference>
<dbReference type="EMBL" id="CP015453">
    <property type="protein sequence ID" value="AWH94795.1"/>
    <property type="molecule type" value="Genomic_DNA"/>
</dbReference>
<name>A0AAD0NM73_9ACTN</name>
<evidence type="ECO:0000256" key="1">
    <source>
        <dbReference type="SAM" id="Phobius"/>
    </source>
</evidence>
<accession>A0AAD0NM73</accession>
<evidence type="ECO:0000313" key="3">
    <source>
        <dbReference type="Proteomes" id="UP000244903"/>
    </source>
</evidence>
<keyword evidence="1" id="KW-0812">Transmembrane</keyword>
<protein>
    <recommendedName>
        <fullName evidence="4">DUF2771 domain-containing protein</fullName>
    </recommendedName>
</protein>
<feature type="transmembrane region" description="Helical" evidence="1">
    <location>
        <begin position="17"/>
        <end position="36"/>
    </location>
</feature>
<reference evidence="2 3" key="1">
    <citation type="submission" date="2016-04" db="EMBL/GenBank/DDBJ databases">
        <title>Complete genome sequence of the haloalkaliphilic hydrocarbon-degrading bacterium Dietzia psychralcaliphila ILA-1T, isolated from a drain of a fish product-processing plant.</title>
        <authorList>
            <person name="Zhao J."/>
            <person name="Hu B."/>
            <person name="Geng S."/>
            <person name="Nie Y."/>
            <person name="Tang Y."/>
        </authorList>
    </citation>
    <scope>NUCLEOTIDE SEQUENCE [LARGE SCALE GENOMIC DNA]</scope>
    <source>
        <strain evidence="2 3">ILA-1</strain>
    </source>
</reference>
<evidence type="ECO:0008006" key="4">
    <source>
        <dbReference type="Google" id="ProtNLM"/>
    </source>
</evidence>
<dbReference type="InterPro" id="IPR024495">
    <property type="entry name" value="DUF2771"/>
</dbReference>
<sequence>MSSHSDAPSSGPRVRPVTWAILAWVIIMIAAIVGAWQGSVSRHGAVPAITVATDRDHVEVLPFAATDLDGTSYTNPVGEFTVRGEHTLTVRLPVELRRATLDVYEIRADGFREYTVEPDGPGELLIPVTLPDEGRIEGLALRAVALVYAADGSETVLSGEWSVGITYAD</sequence>
<keyword evidence="3" id="KW-1185">Reference proteome</keyword>
<dbReference type="RefSeq" id="WP_107748673.1">
    <property type="nucleotide sequence ID" value="NZ_CP015453.1"/>
</dbReference>
<dbReference type="AlphaFoldDB" id="A0AAD0NM73"/>
<evidence type="ECO:0000313" key="2">
    <source>
        <dbReference type="EMBL" id="AWH94795.1"/>
    </source>
</evidence>